<keyword evidence="2" id="KW-0812">Transmembrane</keyword>
<keyword evidence="2" id="KW-0472">Membrane</keyword>
<dbReference type="Proteomes" id="UP000017559">
    <property type="component" value="Unassembled WGS sequence"/>
</dbReference>
<dbReference type="PANTHER" id="PTHR40465:SF1">
    <property type="entry name" value="DUF6534 DOMAIN-CONTAINING PROTEIN"/>
    <property type="match status" value="1"/>
</dbReference>
<organism evidence="4 5">
    <name type="scientific">Moniliophthora roreri (strain MCA 2997)</name>
    <name type="common">Cocoa frosty pod rot fungus</name>
    <name type="synonym">Crinipellis roreri</name>
    <dbReference type="NCBI Taxonomy" id="1381753"/>
    <lineage>
        <taxon>Eukaryota</taxon>
        <taxon>Fungi</taxon>
        <taxon>Dikarya</taxon>
        <taxon>Basidiomycota</taxon>
        <taxon>Agaricomycotina</taxon>
        <taxon>Agaricomycetes</taxon>
        <taxon>Agaricomycetidae</taxon>
        <taxon>Agaricales</taxon>
        <taxon>Marasmiineae</taxon>
        <taxon>Marasmiaceae</taxon>
        <taxon>Moniliophthora</taxon>
    </lineage>
</organism>
<feature type="transmembrane region" description="Helical" evidence="2">
    <location>
        <begin position="210"/>
        <end position="229"/>
    </location>
</feature>
<feature type="transmembrane region" description="Helical" evidence="2">
    <location>
        <begin position="20"/>
        <end position="43"/>
    </location>
</feature>
<dbReference type="InterPro" id="IPR045339">
    <property type="entry name" value="DUF6534"/>
</dbReference>
<keyword evidence="2" id="KW-1133">Transmembrane helix</keyword>
<evidence type="ECO:0000313" key="4">
    <source>
        <dbReference type="EMBL" id="ESK84609.1"/>
    </source>
</evidence>
<feature type="transmembrane region" description="Helical" evidence="2">
    <location>
        <begin position="235"/>
        <end position="255"/>
    </location>
</feature>
<evidence type="ECO:0000256" key="2">
    <source>
        <dbReference type="SAM" id="Phobius"/>
    </source>
</evidence>
<protein>
    <recommendedName>
        <fullName evidence="3">DUF6534 domain-containing protein</fullName>
    </recommendedName>
</protein>
<dbReference type="Pfam" id="PF20152">
    <property type="entry name" value="DUF6534"/>
    <property type="match status" value="1"/>
</dbReference>
<dbReference type="AlphaFoldDB" id="V2XZ18"/>
<evidence type="ECO:0000259" key="3">
    <source>
        <dbReference type="Pfam" id="PF20152"/>
    </source>
</evidence>
<dbReference type="KEGG" id="mrr:Moror_13321"/>
<feature type="transmembrane region" description="Helical" evidence="2">
    <location>
        <begin position="169"/>
        <end position="189"/>
    </location>
</feature>
<reference evidence="4 5" key="1">
    <citation type="journal article" date="2014" name="BMC Genomics">
        <title>Genome and secretome analysis of the hemibiotrophic fungal pathogen, Moniliophthora roreri, which causes frosty pod rot disease of cacao: mechanisms of the biotrophic and necrotrophic phases.</title>
        <authorList>
            <person name="Meinhardt L.W."/>
            <person name="Costa G.G.L."/>
            <person name="Thomazella D.P.T."/>
            <person name="Teixeira P.J.P.L."/>
            <person name="Carazzolle M.F."/>
            <person name="Schuster S.C."/>
            <person name="Carlson J.E."/>
            <person name="Guiltinan M.J."/>
            <person name="Mieczkowski P."/>
            <person name="Farmer A."/>
            <person name="Ramaraj T."/>
            <person name="Crozier J."/>
            <person name="Davis R.E."/>
            <person name="Shao J."/>
            <person name="Melnick R.L."/>
            <person name="Pereira G.A.G."/>
            <person name="Bailey B.A."/>
        </authorList>
    </citation>
    <scope>NUCLEOTIDE SEQUENCE [LARGE SCALE GENOMIC DNA]</scope>
    <source>
        <strain evidence="4 5">MCA 2997</strain>
    </source>
</reference>
<proteinExistence type="predicted"/>
<name>V2XZ18_MONRO</name>
<feature type="domain" description="DUF6534" evidence="3">
    <location>
        <begin position="173"/>
        <end position="259"/>
    </location>
</feature>
<dbReference type="EMBL" id="AWSO01001262">
    <property type="protein sequence ID" value="ESK84609.1"/>
    <property type="molecule type" value="Genomic_DNA"/>
</dbReference>
<evidence type="ECO:0000313" key="5">
    <source>
        <dbReference type="Proteomes" id="UP000017559"/>
    </source>
</evidence>
<feature type="region of interest" description="Disordered" evidence="1">
    <location>
        <begin position="273"/>
        <end position="322"/>
    </location>
</feature>
<feature type="compositionally biased region" description="Polar residues" evidence="1">
    <location>
        <begin position="288"/>
        <end position="301"/>
    </location>
</feature>
<accession>V2XZ18</accession>
<evidence type="ECO:0000256" key="1">
    <source>
        <dbReference type="SAM" id="MobiDB-lite"/>
    </source>
</evidence>
<dbReference type="PANTHER" id="PTHR40465">
    <property type="entry name" value="CHROMOSOME 1, WHOLE GENOME SHOTGUN SEQUENCE"/>
    <property type="match status" value="1"/>
</dbReference>
<gene>
    <name evidence="4" type="ORF">Moror_13321</name>
</gene>
<dbReference type="OrthoDB" id="3263055at2759"/>
<dbReference type="HOGENOM" id="CLU_046025_5_4_1"/>
<feature type="transmembrane region" description="Helical" evidence="2">
    <location>
        <begin position="126"/>
        <end position="149"/>
    </location>
</feature>
<comment type="caution">
    <text evidence="4">The sequence shown here is derived from an EMBL/GenBank/DDBJ whole genome shotgun (WGS) entry which is preliminary data.</text>
</comment>
<feature type="transmembrane region" description="Helical" evidence="2">
    <location>
        <begin position="91"/>
        <end position="114"/>
    </location>
</feature>
<sequence>MPATIQNPGEQQPLDDTMGVMYVGVMISAVFYGISLVQTAYYYNRYPNDPWYLKYLVAATLVLDTIHLAFITHTIYHYAITTYYVKEELTVMVWSVLAEAVPTGVSGTLVQCFYTIRVWRMSKKNYYLAGLILIIVFANAACGTAWVIISLQMKTFTDLLTINSLTISINALSAAADVLIAASLCITLYRAKTGFKRSDTMISKLINFSANTGLATSMCAMASLISLVASPKTLIYALFYFCIGRLYTNSLLVALNARKAIRGTEDEHKMVSIPSSVMSPPPTHKPRSQNISIRIDTTQEYASDRKSNHMTLEGNDGLDGTP</sequence>
<feature type="transmembrane region" description="Helical" evidence="2">
    <location>
        <begin position="55"/>
        <end position="79"/>
    </location>
</feature>
<keyword evidence="5" id="KW-1185">Reference proteome</keyword>